<dbReference type="GO" id="GO:0043023">
    <property type="term" value="F:ribosomal large subunit binding"/>
    <property type="evidence" value="ECO:0007669"/>
    <property type="project" value="UniProtKB-UniRule"/>
</dbReference>
<keyword evidence="9" id="KW-1185">Reference proteome</keyword>
<accession>A0A3D8RQI9</accession>
<dbReference type="RefSeq" id="XP_026602664.1">
    <property type="nucleotide sequence ID" value="XM_026748360.1"/>
</dbReference>
<name>A0A3D8RQI9_9EURO</name>
<dbReference type="Proteomes" id="UP000256690">
    <property type="component" value="Unassembled WGS sequence"/>
</dbReference>
<feature type="compositionally biased region" description="Acidic residues" evidence="5">
    <location>
        <begin position="1"/>
        <end position="10"/>
    </location>
</feature>
<dbReference type="GO" id="GO:0005525">
    <property type="term" value="F:GTP binding"/>
    <property type="evidence" value="ECO:0007669"/>
    <property type="project" value="InterPro"/>
</dbReference>
<sequence length="1036" mass="116624">MSFWDQDWDPNPDASPPEEPRFVKSGKFTHDGKQIKYDDTARADLREIKRPISKSSSKPWLIAQLSLYGIAHKKSDPVATIRDVYSQAIKAKKFETPTPEMQAFEASLAEKRKQQLREHEEAVEAWRRNQFSEMATPADEARLNTNMFLAKYFCTDRKPDRTKQKDPLILEALHCSYGEHLAETAQRIPGLKVHVTNYISVIGWEGTLDGAIDAAFARLVPLGKECNFDSLTEEARFDVNRFMQKYFMREGTKDVPDTSKTGKPLKLYCSEKESNKLSEAVRRVPGLHTGYIFPYMFIGWDEREVAKQVHNIKKERLREEMQEMAEEEAREEEERAAFWKPHKDFMSTFTTSPGPLTLNDLTGSFLAHCPKIDEDWDHKDLELHIQPPSSSDAHGVVAAFHFGVMHGTMLLALSEDALHTFAEEMAHDDPDDDTTDSENEWAGCYNGNKRKAKTMSASQPQAIRRRLGEMPKPNRVYFRWAGMQEDTGDPEGHTENLENCGYLDFEPSKAVGRGKWVWSDMFGTDKKLDLEVYKVSNEVQMGGRSLCKHLVPWSHWGEAKFYKYNKKWGCVSARRQWAAVTTSFPVLLLRSRSAAGPASVSRFYCLSSSSSSASAPPLVSLSSPLLSLDFRRFASSKKKKSKMPPKKAAVQEKVLLGRPGNNLKSGIVGLANVGKSTLFQAITKSGLGNPANFPYATIDPEEAKVIVPDERFDWLCEQYKPKSKVPANLTIYDIAGLTRGASTGAGLGNAFLSHIRAVDAIFQVVRCFDDAEIIHVEGDVDPVRDLIIISEELRIKDIEFVEKALENLKKQTRRGGQSLEMKKLKEEEATTAKVLEFLQEGKNVRHGDWSPKEVEVINPLFLLTAKPVVYLVNLSEKDYIRQKNKYIPKLMEWIKTNSPGDSILPISACFEERLTQFETEAEAEEECKKLGTKSGLPKAIVQMRQVLNLASFFTTGADEVRQWTIRKNTKAPAAAGVIHGDFEKTFIQAIVYNYSVLKELGDEGAVKAAGKVMTKGKDYIVEDGDILLIKAGAARS</sequence>
<evidence type="ECO:0000313" key="8">
    <source>
        <dbReference type="EMBL" id="RDW76352.1"/>
    </source>
</evidence>
<dbReference type="InterPro" id="IPR013029">
    <property type="entry name" value="YchF_C"/>
</dbReference>
<keyword evidence="3" id="KW-0963">Cytoplasm</keyword>
<dbReference type="InterPro" id="IPR031167">
    <property type="entry name" value="G_OBG"/>
</dbReference>
<dbReference type="SUPFAM" id="SSF52540">
    <property type="entry name" value="P-loop containing nucleoside triphosphate hydrolases"/>
    <property type="match status" value="1"/>
</dbReference>
<dbReference type="OrthoDB" id="424823at2759"/>
<dbReference type="InterPro" id="IPR041706">
    <property type="entry name" value="YchF_N"/>
</dbReference>
<dbReference type="Gene3D" id="1.10.150.300">
    <property type="entry name" value="TGS-like domain"/>
    <property type="match status" value="1"/>
</dbReference>
<gene>
    <name evidence="8" type="ORF">DSM5745_06344</name>
</gene>
<dbReference type="HAMAP" id="MF_00944">
    <property type="entry name" value="YchF_OLA1_ATPase"/>
    <property type="match status" value="1"/>
</dbReference>
<dbReference type="InterPro" id="IPR012675">
    <property type="entry name" value="Beta-grasp_dom_sf"/>
</dbReference>
<dbReference type="Pfam" id="PF01926">
    <property type="entry name" value="MMR_HSR1"/>
    <property type="match status" value="1"/>
</dbReference>
<feature type="region of interest" description="Disordered" evidence="5">
    <location>
        <begin position="1"/>
        <end position="29"/>
    </location>
</feature>
<evidence type="ECO:0000313" key="9">
    <source>
        <dbReference type="Proteomes" id="UP000256690"/>
    </source>
</evidence>
<dbReference type="GO" id="GO:0016887">
    <property type="term" value="F:ATP hydrolysis activity"/>
    <property type="evidence" value="ECO:0007669"/>
    <property type="project" value="UniProtKB-UniRule"/>
</dbReference>
<dbReference type="FunFam" id="3.10.20.30:FF:000001">
    <property type="entry name" value="Ribosome-binding ATPase YchF"/>
    <property type="match status" value="1"/>
</dbReference>
<feature type="compositionally biased region" description="Basic and acidic residues" evidence="5">
    <location>
        <begin position="18"/>
        <end position="29"/>
    </location>
</feature>
<proteinExistence type="inferred from homology"/>
<dbReference type="GeneID" id="38116714"/>
<dbReference type="Gene3D" id="3.40.50.300">
    <property type="entry name" value="P-loop containing nucleotide triphosphate hydrolases"/>
    <property type="match status" value="1"/>
</dbReference>
<dbReference type="GO" id="GO:0005737">
    <property type="term" value="C:cytoplasm"/>
    <property type="evidence" value="ECO:0007669"/>
    <property type="project" value="UniProtKB-SubCell"/>
</dbReference>
<evidence type="ECO:0000256" key="1">
    <source>
        <dbReference type="ARBA" id="ARBA00022741"/>
    </source>
</evidence>
<dbReference type="InterPro" id="IPR004396">
    <property type="entry name" value="ATPase_YchF/OLA1"/>
</dbReference>
<keyword evidence="2 3" id="KW-0067">ATP-binding</keyword>
<dbReference type="GO" id="GO:0005524">
    <property type="term" value="F:ATP binding"/>
    <property type="evidence" value="ECO:0007669"/>
    <property type="project" value="UniProtKB-UniRule"/>
</dbReference>
<feature type="coiled-coil region" evidence="4">
    <location>
        <begin position="307"/>
        <end position="337"/>
    </location>
</feature>
<dbReference type="PANTHER" id="PTHR23305">
    <property type="entry name" value="OBG GTPASE FAMILY"/>
    <property type="match status" value="1"/>
</dbReference>
<evidence type="ECO:0000256" key="5">
    <source>
        <dbReference type="SAM" id="MobiDB-lite"/>
    </source>
</evidence>
<feature type="domain" description="TGS" evidence="7">
    <location>
        <begin position="948"/>
        <end position="1031"/>
    </location>
</feature>
<feature type="domain" description="OBG-type G" evidence="6">
    <location>
        <begin position="663"/>
        <end position="926"/>
    </location>
</feature>
<dbReference type="InterPro" id="IPR023192">
    <property type="entry name" value="TGS-like_dom_sf"/>
</dbReference>
<dbReference type="InterPro" id="IPR012676">
    <property type="entry name" value="TGS-like"/>
</dbReference>
<keyword evidence="3" id="KW-0378">Hydrolase</keyword>
<dbReference type="PANTHER" id="PTHR23305:SF11">
    <property type="entry name" value="OBG-LIKE ATPASE 1"/>
    <property type="match status" value="1"/>
</dbReference>
<dbReference type="NCBIfam" id="TIGR00092">
    <property type="entry name" value="redox-regulated ATPase YchF"/>
    <property type="match status" value="1"/>
</dbReference>
<dbReference type="PROSITE" id="PS51880">
    <property type="entry name" value="TGS"/>
    <property type="match status" value="1"/>
</dbReference>
<keyword evidence="1 3" id="KW-0547">Nucleotide-binding</keyword>
<dbReference type="SUPFAM" id="SSF81271">
    <property type="entry name" value="TGS-like"/>
    <property type="match status" value="1"/>
</dbReference>
<comment type="similarity">
    <text evidence="3">Belongs to the TRAFAC class OBG-HflX-like GTPase superfamily. OBG GTPase family. YchF/OLA1 subfamily.</text>
</comment>
<dbReference type="EMBL" id="PVWQ01000007">
    <property type="protein sequence ID" value="RDW76352.1"/>
    <property type="molecule type" value="Genomic_DNA"/>
</dbReference>
<evidence type="ECO:0000259" key="7">
    <source>
        <dbReference type="PROSITE" id="PS51880"/>
    </source>
</evidence>
<comment type="subunit">
    <text evidence="3">Monomer.</text>
</comment>
<dbReference type="CDD" id="cd01900">
    <property type="entry name" value="YchF"/>
    <property type="match status" value="1"/>
</dbReference>
<keyword evidence="4" id="KW-0175">Coiled coil</keyword>
<organism evidence="8 9">
    <name type="scientific">Aspergillus mulundensis</name>
    <dbReference type="NCBI Taxonomy" id="1810919"/>
    <lineage>
        <taxon>Eukaryota</taxon>
        <taxon>Fungi</taxon>
        <taxon>Dikarya</taxon>
        <taxon>Ascomycota</taxon>
        <taxon>Pezizomycotina</taxon>
        <taxon>Eurotiomycetes</taxon>
        <taxon>Eurotiomycetidae</taxon>
        <taxon>Eurotiales</taxon>
        <taxon>Aspergillaceae</taxon>
        <taxon>Aspergillus</taxon>
        <taxon>Aspergillus subgen. Nidulantes</taxon>
    </lineage>
</organism>
<evidence type="ECO:0000256" key="2">
    <source>
        <dbReference type="ARBA" id="ARBA00022840"/>
    </source>
</evidence>
<evidence type="ECO:0000259" key="6">
    <source>
        <dbReference type="PROSITE" id="PS51710"/>
    </source>
</evidence>
<dbReference type="FunFam" id="1.10.150.300:FF:000001">
    <property type="entry name" value="Ribosome-binding ATPase YchF"/>
    <property type="match status" value="1"/>
</dbReference>
<dbReference type="Pfam" id="PF06071">
    <property type="entry name" value="YchF-GTPase_C"/>
    <property type="match status" value="1"/>
</dbReference>
<evidence type="ECO:0000256" key="4">
    <source>
        <dbReference type="SAM" id="Coils"/>
    </source>
</evidence>
<dbReference type="STRING" id="1810919.A0A3D8RQI9"/>
<comment type="subcellular location">
    <subcellularLocation>
        <location evidence="3">Cytoplasm</location>
    </subcellularLocation>
</comment>
<dbReference type="PRINTS" id="PR00326">
    <property type="entry name" value="GTP1OBG"/>
</dbReference>
<dbReference type="AlphaFoldDB" id="A0A3D8RQI9"/>
<dbReference type="CDD" id="cd04867">
    <property type="entry name" value="TGS_YchF_OLA1"/>
    <property type="match status" value="1"/>
</dbReference>
<feature type="binding site" evidence="3">
    <location>
        <begin position="672"/>
        <end position="677"/>
    </location>
    <ligand>
        <name>ATP</name>
        <dbReference type="ChEBI" id="CHEBI:30616"/>
    </ligand>
</feature>
<dbReference type="PROSITE" id="PS51710">
    <property type="entry name" value="G_OBG"/>
    <property type="match status" value="1"/>
</dbReference>
<evidence type="ECO:0000256" key="3">
    <source>
        <dbReference type="HAMAP-Rule" id="MF_03167"/>
    </source>
</evidence>
<reference evidence="8 9" key="1">
    <citation type="journal article" date="2018" name="IMA Fungus">
        <title>IMA Genome-F 9: Draft genome sequence of Annulohypoxylon stygium, Aspergillus mulundensis, Berkeleyomyces basicola (syn. Thielaviopsis basicola), Ceratocystis smalleyi, two Cercospora beticola strains, Coleophoma cylindrospora, Fusarium fracticaudum, Phialophora cf. hyalina, and Morchella septimelata.</title>
        <authorList>
            <person name="Wingfield B.D."/>
            <person name="Bills G.F."/>
            <person name="Dong Y."/>
            <person name="Huang W."/>
            <person name="Nel W.J."/>
            <person name="Swalarsk-Parry B.S."/>
            <person name="Vaghefi N."/>
            <person name="Wilken P.M."/>
            <person name="An Z."/>
            <person name="de Beer Z.W."/>
            <person name="De Vos L."/>
            <person name="Chen L."/>
            <person name="Duong T.A."/>
            <person name="Gao Y."/>
            <person name="Hammerbacher A."/>
            <person name="Kikkert J.R."/>
            <person name="Li Y."/>
            <person name="Li H."/>
            <person name="Li K."/>
            <person name="Li Q."/>
            <person name="Liu X."/>
            <person name="Ma X."/>
            <person name="Naidoo K."/>
            <person name="Pethybridge S.J."/>
            <person name="Sun J."/>
            <person name="Steenkamp E.T."/>
            <person name="van der Nest M.A."/>
            <person name="van Wyk S."/>
            <person name="Wingfield M.J."/>
            <person name="Xiong C."/>
            <person name="Yue Q."/>
            <person name="Zhang X."/>
        </authorList>
    </citation>
    <scope>NUCLEOTIDE SEQUENCE [LARGE SCALE GENOMIC DNA]</scope>
    <source>
        <strain evidence="8 9">DSM 5745</strain>
    </source>
</reference>
<comment type="function">
    <text evidence="3">Hydrolyzes ATP, and can also hydrolyze GTP with lower efficiency. Has lower affinity for GTP.</text>
</comment>
<protein>
    <recommendedName>
        <fullName evidence="3">Obg-like ATPase 1</fullName>
    </recommendedName>
</protein>
<dbReference type="Gene3D" id="3.10.20.30">
    <property type="match status" value="1"/>
</dbReference>
<feature type="binding site" evidence="3">
    <location>
        <position position="874"/>
    </location>
    <ligand>
        <name>ATP</name>
        <dbReference type="ChEBI" id="CHEBI:30616"/>
    </ligand>
</feature>
<dbReference type="InterPro" id="IPR006073">
    <property type="entry name" value="GTP-bd"/>
</dbReference>
<comment type="caution">
    <text evidence="8">The sequence shown here is derived from an EMBL/GenBank/DDBJ whole genome shotgun (WGS) entry which is preliminary data.</text>
</comment>
<dbReference type="InterPro" id="IPR027417">
    <property type="entry name" value="P-loop_NTPase"/>
</dbReference>
<dbReference type="InterPro" id="IPR004095">
    <property type="entry name" value="TGS"/>
</dbReference>